<dbReference type="GO" id="GO:0009897">
    <property type="term" value="C:external side of plasma membrane"/>
    <property type="evidence" value="ECO:0007669"/>
    <property type="project" value="TreeGrafter"/>
</dbReference>
<organism evidence="12 13">
    <name type="scientific">Chelydra serpentina</name>
    <name type="common">Snapping turtle</name>
    <name type="synonym">Testudo serpentina</name>
    <dbReference type="NCBI Taxonomy" id="8475"/>
    <lineage>
        <taxon>Eukaryota</taxon>
        <taxon>Metazoa</taxon>
        <taxon>Chordata</taxon>
        <taxon>Craniata</taxon>
        <taxon>Vertebrata</taxon>
        <taxon>Euteleostomi</taxon>
        <taxon>Archelosauria</taxon>
        <taxon>Testudinata</taxon>
        <taxon>Testudines</taxon>
        <taxon>Cryptodira</taxon>
        <taxon>Durocryptodira</taxon>
        <taxon>Americhelydia</taxon>
        <taxon>Chelydroidea</taxon>
        <taxon>Chelydridae</taxon>
        <taxon>Chelydra</taxon>
    </lineage>
</organism>
<keyword evidence="3 10" id="KW-1133">Transmembrane helix</keyword>
<dbReference type="PROSITE" id="PS50262">
    <property type="entry name" value="G_PROTEIN_RECEP_F1_2"/>
    <property type="match status" value="1"/>
</dbReference>
<feature type="transmembrane region" description="Helical" evidence="10">
    <location>
        <begin position="222"/>
        <end position="244"/>
    </location>
</feature>
<feature type="transmembrane region" description="Helical" evidence="10">
    <location>
        <begin position="265"/>
        <end position="287"/>
    </location>
</feature>
<dbReference type="GO" id="GO:0019722">
    <property type="term" value="P:calcium-mediated signaling"/>
    <property type="evidence" value="ECO:0007669"/>
    <property type="project" value="TreeGrafter"/>
</dbReference>
<keyword evidence="13" id="KW-1185">Reference proteome</keyword>
<dbReference type="PANTHER" id="PTHR10489:SF937">
    <property type="entry name" value="RELAXIN-3 RECEPTOR 1"/>
    <property type="match status" value="1"/>
</dbReference>
<keyword evidence="5 10" id="KW-0472">Membrane</keyword>
<feature type="transmembrane region" description="Helical" evidence="10">
    <location>
        <begin position="123"/>
        <end position="144"/>
    </location>
</feature>
<dbReference type="Proteomes" id="UP000694403">
    <property type="component" value="Unplaced"/>
</dbReference>
<evidence type="ECO:0000256" key="6">
    <source>
        <dbReference type="ARBA" id="ARBA00023157"/>
    </source>
</evidence>
<keyword evidence="7" id="KW-0675">Receptor</keyword>
<evidence type="ECO:0000256" key="9">
    <source>
        <dbReference type="ARBA" id="ARBA00023224"/>
    </source>
</evidence>
<keyword evidence="9" id="KW-0807">Transducer</keyword>
<keyword evidence="2 10" id="KW-0812">Transmembrane</keyword>
<dbReference type="PRINTS" id="PR00241">
    <property type="entry name" value="ANGIOTENSINR"/>
</dbReference>
<evidence type="ECO:0000313" key="13">
    <source>
        <dbReference type="Proteomes" id="UP000694403"/>
    </source>
</evidence>
<accession>A0A8C3SHM0</accession>
<keyword evidence="8" id="KW-0325">Glycoprotein</keyword>
<dbReference type="GO" id="GO:0006955">
    <property type="term" value="P:immune response"/>
    <property type="evidence" value="ECO:0007669"/>
    <property type="project" value="TreeGrafter"/>
</dbReference>
<evidence type="ECO:0000256" key="1">
    <source>
        <dbReference type="ARBA" id="ARBA00004141"/>
    </source>
</evidence>
<dbReference type="Pfam" id="PF00001">
    <property type="entry name" value="7tm_1"/>
    <property type="match status" value="1"/>
</dbReference>
<dbReference type="PRINTS" id="PR00237">
    <property type="entry name" value="GPCRRHODOPSN"/>
</dbReference>
<dbReference type="GO" id="GO:0016493">
    <property type="term" value="F:C-C chemokine receptor activity"/>
    <property type="evidence" value="ECO:0007669"/>
    <property type="project" value="TreeGrafter"/>
</dbReference>
<reference evidence="12" key="2">
    <citation type="submission" date="2025-09" db="UniProtKB">
        <authorList>
            <consortium name="Ensembl"/>
        </authorList>
    </citation>
    <scope>IDENTIFICATION</scope>
</reference>
<sequence length="386" mass="42297">LLFPLRFLSPPTPFLKLPAGGNRSISNHSLVDPVSFLPSDGTQATRIAIAIVYSAVCTLGVLGNLLVFFLLGSRPRRRMSSVTFFVLNLAVTDFQFVLTLPFWAVDTALDFSWPFGKVMCKLIASVSAMNMYASVFFLTAMSVARYCSVVSSLKANQGSSSRRLAKVASAIIWLFAAIATLPHVIFSTTHRVSGDELCLVKFPELKDVDPQFLLGLYQTQKVLLGFVIPLAIISACYTLLLRFLSRTRMSSSSNPKRRSRVTKSVTIVVLAFFICWLPNQALTAWGILIKFNLVPFTKAFYNTQAYLFPVTVCLAHANSCLNPILYCLLRREFREALKGLLLKDPGQRGVSPGRCASISHLSSVLPSYTAGSPGQGPSPALCVYSA</sequence>
<evidence type="ECO:0000256" key="10">
    <source>
        <dbReference type="SAM" id="Phobius"/>
    </source>
</evidence>
<dbReference type="InterPro" id="IPR000248">
    <property type="entry name" value="ATII_rcpt"/>
</dbReference>
<comment type="subcellular location">
    <subcellularLocation>
        <location evidence="1">Membrane</location>
        <topology evidence="1">Multi-pass membrane protein</topology>
    </subcellularLocation>
</comment>
<evidence type="ECO:0000313" key="12">
    <source>
        <dbReference type="Ensembl" id="ENSCSRP00000013214.1"/>
    </source>
</evidence>
<protein>
    <recommendedName>
        <fullName evidence="11">G-protein coupled receptors family 1 profile domain-containing protein</fullName>
    </recommendedName>
</protein>
<feature type="transmembrane region" description="Helical" evidence="10">
    <location>
        <begin position="82"/>
        <end position="103"/>
    </location>
</feature>
<dbReference type="GO" id="GO:0007204">
    <property type="term" value="P:positive regulation of cytosolic calcium ion concentration"/>
    <property type="evidence" value="ECO:0007669"/>
    <property type="project" value="TreeGrafter"/>
</dbReference>
<dbReference type="Ensembl" id="ENSCSRT00000013753.1">
    <property type="protein sequence ID" value="ENSCSRP00000013214.1"/>
    <property type="gene ID" value="ENSCSRG00000010016.1"/>
</dbReference>
<evidence type="ECO:0000256" key="3">
    <source>
        <dbReference type="ARBA" id="ARBA00022989"/>
    </source>
</evidence>
<dbReference type="SUPFAM" id="SSF81321">
    <property type="entry name" value="Family A G protein-coupled receptor-like"/>
    <property type="match status" value="1"/>
</dbReference>
<name>A0A8C3SHM0_CHESE</name>
<feature type="transmembrane region" description="Helical" evidence="10">
    <location>
        <begin position="164"/>
        <end position="186"/>
    </location>
</feature>
<feature type="transmembrane region" description="Helical" evidence="10">
    <location>
        <begin position="47"/>
        <end position="70"/>
    </location>
</feature>
<evidence type="ECO:0000256" key="2">
    <source>
        <dbReference type="ARBA" id="ARBA00022692"/>
    </source>
</evidence>
<dbReference type="GO" id="GO:0019957">
    <property type="term" value="F:C-C chemokine binding"/>
    <property type="evidence" value="ECO:0007669"/>
    <property type="project" value="TreeGrafter"/>
</dbReference>
<dbReference type="AlphaFoldDB" id="A0A8C3SHM0"/>
<dbReference type="GO" id="GO:0060326">
    <property type="term" value="P:cell chemotaxis"/>
    <property type="evidence" value="ECO:0007669"/>
    <property type="project" value="TreeGrafter"/>
</dbReference>
<keyword evidence="6" id="KW-1015">Disulfide bond</keyword>
<dbReference type="InterPro" id="IPR017452">
    <property type="entry name" value="GPCR_Rhodpsn_7TM"/>
</dbReference>
<dbReference type="InterPro" id="IPR000276">
    <property type="entry name" value="GPCR_Rhodpsn"/>
</dbReference>
<feature type="transmembrane region" description="Helical" evidence="10">
    <location>
        <begin position="307"/>
        <end position="329"/>
    </location>
</feature>
<dbReference type="PANTHER" id="PTHR10489">
    <property type="entry name" value="CELL ADHESION MOLECULE"/>
    <property type="match status" value="1"/>
</dbReference>
<evidence type="ECO:0000256" key="4">
    <source>
        <dbReference type="ARBA" id="ARBA00023040"/>
    </source>
</evidence>
<evidence type="ECO:0000256" key="5">
    <source>
        <dbReference type="ARBA" id="ARBA00023136"/>
    </source>
</evidence>
<feature type="domain" description="G-protein coupled receptors family 1 profile" evidence="11">
    <location>
        <begin position="63"/>
        <end position="326"/>
    </location>
</feature>
<evidence type="ECO:0000256" key="7">
    <source>
        <dbReference type="ARBA" id="ARBA00023170"/>
    </source>
</evidence>
<dbReference type="InterPro" id="IPR050119">
    <property type="entry name" value="CCR1-9-like"/>
</dbReference>
<dbReference type="Gene3D" id="1.20.1070.10">
    <property type="entry name" value="Rhodopsin 7-helix transmembrane proteins"/>
    <property type="match status" value="1"/>
</dbReference>
<evidence type="ECO:0000259" key="11">
    <source>
        <dbReference type="PROSITE" id="PS50262"/>
    </source>
</evidence>
<evidence type="ECO:0000256" key="8">
    <source>
        <dbReference type="ARBA" id="ARBA00023180"/>
    </source>
</evidence>
<keyword evidence="4" id="KW-0297">G-protein coupled receptor</keyword>
<reference evidence="12" key="1">
    <citation type="submission" date="2025-08" db="UniProtKB">
        <authorList>
            <consortium name="Ensembl"/>
        </authorList>
    </citation>
    <scope>IDENTIFICATION</scope>
</reference>
<proteinExistence type="predicted"/>